<dbReference type="PANTHER" id="PTHR38925:SF1">
    <property type="entry name" value="PROTEIN, PUTATIVE-RELATED"/>
    <property type="match status" value="1"/>
</dbReference>
<gene>
    <name evidence="2" type="ORF">PHJA_000121300</name>
</gene>
<organism evidence="2 3">
    <name type="scientific">Phtheirospermum japonicum</name>
    <dbReference type="NCBI Taxonomy" id="374723"/>
    <lineage>
        <taxon>Eukaryota</taxon>
        <taxon>Viridiplantae</taxon>
        <taxon>Streptophyta</taxon>
        <taxon>Embryophyta</taxon>
        <taxon>Tracheophyta</taxon>
        <taxon>Spermatophyta</taxon>
        <taxon>Magnoliopsida</taxon>
        <taxon>eudicotyledons</taxon>
        <taxon>Gunneridae</taxon>
        <taxon>Pentapetalae</taxon>
        <taxon>asterids</taxon>
        <taxon>lamiids</taxon>
        <taxon>Lamiales</taxon>
        <taxon>Orobanchaceae</taxon>
        <taxon>Orobanchaceae incertae sedis</taxon>
        <taxon>Phtheirospermum</taxon>
    </lineage>
</organism>
<comment type="caution">
    <text evidence="2">The sequence shown here is derived from an EMBL/GenBank/DDBJ whole genome shotgun (WGS) entry which is preliminary data.</text>
</comment>
<name>A0A830B370_9LAMI</name>
<dbReference type="Proteomes" id="UP000653305">
    <property type="component" value="Unassembled WGS sequence"/>
</dbReference>
<reference evidence="2" key="1">
    <citation type="submission" date="2020-07" db="EMBL/GenBank/DDBJ databases">
        <title>Ethylene signaling mediates host invasion by parasitic plants.</title>
        <authorList>
            <person name="Yoshida S."/>
        </authorList>
    </citation>
    <scope>NUCLEOTIDE SEQUENCE</scope>
    <source>
        <strain evidence="2">Okayama</strain>
    </source>
</reference>
<feature type="signal peptide" evidence="1">
    <location>
        <begin position="1"/>
        <end position="19"/>
    </location>
</feature>
<keyword evidence="3" id="KW-1185">Reference proteome</keyword>
<dbReference type="PANTHER" id="PTHR38925">
    <property type="entry name" value="PROTEIN, PUTATIVE-RELATED"/>
    <property type="match status" value="1"/>
</dbReference>
<dbReference type="EMBL" id="BMAC01000012">
    <property type="protein sequence ID" value="GFP79779.1"/>
    <property type="molecule type" value="Genomic_DNA"/>
</dbReference>
<evidence type="ECO:0000256" key="1">
    <source>
        <dbReference type="SAM" id="SignalP"/>
    </source>
</evidence>
<dbReference type="AlphaFoldDB" id="A0A830B370"/>
<feature type="chain" id="PRO_5032933916" evidence="1">
    <location>
        <begin position="20"/>
        <end position="111"/>
    </location>
</feature>
<proteinExistence type="predicted"/>
<sequence>MALPMVALAKLSLISAAHGGSTSVVMALLWPFFLKFSFSFRPLRKGCTDMMHALSLFLFQVGHIIFDTEPSGDVRWRRALRLVYERIIHARRAQSTVAGEESLFAVSILAL</sequence>
<keyword evidence="1" id="KW-0732">Signal</keyword>
<accession>A0A830B370</accession>
<dbReference type="OrthoDB" id="942283at2759"/>
<evidence type="ECO:0000313" key="2">
    <source>
        <dbReference type="EMBL" id="GFP79779.1"/>
    </source>
</evidence>
<protein>
    <submittedName>
        <fullName evidence="2">Uncharacterized protein</fullName>
    </submittedName>
</protein>
<evidence type="ECO:0000313" key="3">
    <source>
        <dbReference type="Proteomes" id="UP000653305"/>
    </source>
</evidence>